<evidence type="ECO:0000313" key="3">
    <source>
        <dbReference type="Proteomes" id="UP000076858"/>
    </source>
</evidence>
<sequence>QIVTQPVSSSYGCIGAPFSLNIVANNVTSYAWSKDGSLIGQTTSTMSRNPFTVPDTGVYTVEMVGIAPCPNVTSTNAKVLPTTASVITIEPVASTDVCIGNSLKLFVSSTATASYQWKKNGVDISGATSDTFKIPSVTTADAATYSVIAVAYNGCTNDTSS</sequence>
<gene>
    <name evidence="2" type="ORF">APZ42_002567</name>
</gene>
<name>A0A162C4V9_9CRUS</name>
<dbReference type="Proteomes" id="UP000076858">
    <property type="component" value="Unassembled WGS sequence"/>
</dbReference>
<comment type="caution">
    <text evidence="2">The sequence shown here is derived from an EMBL/GenBank/DDBJ whole genome shotgun (WGS) entry which is preliminary data.</text>
</comment>
<reference evidence="2 3" key="1">
    <citation type="submission" date="2016-03" db="EMBL/GenBank/DDBJ databases">
        <title>EvidentialGene: Evidence-directed Construction of Genes on Genomes.</title>
        <authorList>
            <person name="Gilbert D.G."/>
            <person name="Choi J.-H."/>
            <person name="Mockaitis K."/>
            <person name="Colbourne J."/>
            <person name="Pfrender M."/>
        </authorList>
    </citation>
    <scope>NUCLEOTIDE SEQUENCE [LARGE SCALE GENOMIC DNA]</scope>
    <source>
        <strain evidence="2 3">Xinb3</strain>
        <tissue evidence="2">Complete organism</tissue>
    </source>
</reference>
<accession>A0A162C4V9</accession>
<feature type="non-terminal residue" evidence="2">
    <location>
        <position position="1"/>
    </location>
</feature>
<evidence type="ECO:0000259" key="1">
    <source>
        <dbReference type="PROSITE" id="PS50835"/>
    </source>
</evidence>
<evidence type="ECO:0000313" key="2">
    <source>
        <dbReference type="EMBL" id="KZS00941.1"/>
    </source>
</evidence>
<dbReference type="PROSITE" id="PS50835">
    <property type="entry name" value="IG_LIKE"/>
    <property type="match status" value="1"/>
</dbReference>
<keyword evidence="3" id="KW-1185">Reference proteome</keyword>
<dbReference type="EMBL" id="LRGB01008046">
    <property type="protein sequence ID" value="KZS00941.1"/>
    <property type="molecule type" value="Genomic_DNA"/>
</dbReference>
<dbReference type="SUPFAM" id="SSF48726">
    <property type="entry name" value="Immunoglobulin"/>
    <property type="match status" value="1"/>
</dbReference>
<dbReference type="Gene3D" id="2.60.40.10">
    <property type="entry name" value="Immunoglobulins"/>
    <property type="match status" value="2"/>
</dbReference>
<feature type="domain" description="Ig-like" evidence="1">
    <location>
        <begin position="70"/>
        <end position="161"/>
    </location>
</feature>
<dbReference type="InterPro" id="IPR013783">
    <property type="entry name" value="Ig-like_fold"/>
</dbReference>
<proteinExistence type="predicted"/>
<dbReference type="AlphaFoldDB" id="A0A162C4V9"/>
<dbReference type="InterPro" id="IPR036179">
    <property type="entry name" value="Ig-like_dom_sf"/>
</dbReference>
<dbReference type="InterPro" id="IPR007110">
    <property type="entry name" value="Ig-like_dom"/>
</dbReference>
<feature type="non-terminal residue" evidence="2">
    <location>
        <position position="161"/>
    </location>
</feature>
<organism evidence="2 3">
    <name type="scientific">Daphnia magna</name>
    <dbReference type="NCBI Taxonomy" id="35525"/>
    <lineage>
        <taxon>Eukaryota</taxon>
        <taxon>Metazoa</taxon>
        <taxon>Ecdysozoa</taxon>
        <taxon>Arthropoda</taxon>
        <taxon>Crustacea</taxon>
        <taxon>Branchiopoda</taxon>
        <taxon>Diplostraca</taxon>
        <taxon>Cladocera</taxon>
        <taxon>Anomopoda</taxon>
        <taxon>Daphniidae</taxon>
        <taxon>Daphnia</taxon>
    </lineage>
</organism>
<protein>
    <recommendedName>
        <fullName evidence="1">Ig-like domain-containing protein</fullName>
    </recommendedName>
</protein>